<reference evidence="1" key="1">
    <citation type="submission" date="2014-09" db="EMBL/GenBank/DDBJ databases">
        <authorList>
            <person name="Magalhaes I.L.F."/>
            <person name="Oliveira U."/>
            <person name="Santos F.R."/>
            <person name="Vidigal T.H.D.A."/>
            <person name="Brescovit A.D."/>
            <person name="Santos A.J."/>
        </authorList>
    </citation>
    <scope>NUCLEOTIDE SEQUENCE</scope>
    <source>
        <tissue evidence="1">Shoot tissue taken approximately 20 cm above the soil surface</tissue>
    </source>
</reference>
<protein>
    <submittedName>
        <fullName evidence="1">Uncharacterized protein</fullName>
    </submittedName>
</protein>
<evidence type="ECO:0000313" key="1">
    <source>
        <dbReference type="EMBL" id="JAE09427.1"/>
    </source>
</evidence>
<accession>A0A0A9FAQ7</accession>
<organism evidence="1">
    <name type="scientific">Arundo donax</name>
    <name type="common">Giant reed</name>
    <name type="synonym">Donax arundinaceus</name>
    <dbReference type="NCBI Taxonomy" id="35708"/>
    <lineage>
        <taxon>Eukaryota</taxon>
        <taxon>Viridiplantae</taxon>
        <taxon>Streptophyta</taxon>
        <taxon>Embryophyta</taxon>
        <taxon>Tracheophyta</taxon>
        <taxon>Spermatophyta</taxon>
        <taxon>Magnoliopsida</taxon>
        <taxon>Liliopsida</taxon>
        <taxon>Poales</taxon>
        <taxon>Poaceae</taxon>
        <taxon>PACMAD clade</taxon>
        <taxon>Arundinoideae</taxon>
        <taxon>Arundineae</taxon>
        <taxon>Arundo</taxon>
    </lineage>
</organism>
<reference evidence="1" key="2">
    <citation type="journal article" date="2015" name="Data Brief">
        <title>Shoot transcriptome of the giant reed, Arundo donax.</title>
        <authorList>
            <person name="Barrero R.A."/>
            <person name="Guerrero F.D."/>
            <person name="Moolhuijzen P."/>
            <person name="Goolsby J.A."/>
            <person name="Tidwell J."/>
            <person name="Bellgard S.E."/>
            <person name="Bellgard M.I."/>
        </authorList>
    </citation>
    <scope>NUCLEOTIDE SEQUENCE</scope>
    <source>
        <tissue evidence="1">Shoot tissue taken approximately 20 cm above the soil surface</tissue>
    </source>
</reference>
<dbReference type="AlphaFoldDB" id="A0A0A9FAQ7"/>
<dbReference type="EMBL" id="GBRH01188469">
    <property type="protein sequence ID" value="JAE09427.1"/>
    <property type="molecule type" value="Transcribed_RNA"/>
</dbReference>
<sequence>MCVLSPGALICSSLSHVCAILFYSMISAKNFRPFTQFSSNTTVLQPNNLSTSLIRF</sequence>
<name>A0A0A9FAQ7_ARUDO</name>
<proteinExistence type="predicted"/>